<dbReference type="Proteomes" id="UP000016566">
    <property type="component" value="Unassembled WGS sequence"/>
</dbReference>
<organism evidence="2 3">
    <name type="scientific">Limimaricola cinnabarinus LL-001</name>
    <dbReference type="NCBI Taxonomy" id="1337093"/>
    <lineage>
        <taxon>Bacteria</taxon>
        <taxon>Pseudomonadati</taxon>
        <taxon>Pseudomonadota</taxon>
        <taxon>Alphaproteobacteria</taxon>
        <taxon>Rhodobacterales</taxon>
        <taxon>Paracoccaceae</taxon>
        <taxon>Limimaricola</taxon>
    </lineage>
</organism>
<dbReference type="EMBL" id="BATB01000050">
    <property type="protein sequence ID" value="GAD56863.1"/>
    <property type="molecule type" value="Genomic_DNA"/>
</dbReference>
<evidence type="ECO:0000256" key="1">
    <source>
        <dbReference type="SAM" id="MobiDB-lite"/>
    </source>
</evidence>
<dbReference type="AlphaFoldDB" id="U3AQ58"/>
<sequence length="78" mass="8856">MKLLCQFGPHPSVPVLSRSQPLFFESAAREVLPRPSSRRNCFGREEAVRGQKRPESGEIPPNPSPFRRVLPRCNGMLR</sequence>
<dbReference type="STRING" id="1337093.MBELCI_2915"/>
<evidence type="ECO:0000313" key="3">
    <source>
        <dbReference type="Proteomes" id="UP000016566"/>
    </source>
</evidence>
<evidence type="ECO:0000313" key="2">
    <source>
        <dbReference type="EMBL" id="GAD56863.1"/>
    </source>
</evidence>
<name>U3AQ58_9RHOB</name>
<feature type="region of interest" description="Disordered" evidence="1">
    <location>
        <begin position="45"/>
        <end position="78"/>
    </location>
</feature>
<protein>
    <submittedName>
        <fullName evidence="2">Uncharacterized protein</fullName>
    </submittedName>
</protein>
<keyword evidence="3" id="KW-1185">Reference proteome</keyword>
<feature type="compositionally biased region" description="Basic and acidic residues" evidence="1">
    <location>
        <begin position="45"/>
        <end position="56"/>
    </location>
</feature>
<dbReference type="eggNOG" id="ENOG50314HK">
    <property type="taxonomic scope" value="Bacteria"/>
</dbReference>
<gene>
    <name evidence="2" type="ORF">MBELCI_2915</name>
</gene>
<reference evidence="2" key="1">
    <citation type="journal article" date="2013" name="Genome Announc.">
        <title>Draft Genome Sequence of Loktanella cinnabarina LL-001T, Isolated from Deep-Sea Floor Sediment.</title>
        <authorList>
            <person name="Nishi S."/>
            <person name="Tsubouchi T."/>
            <person name="Takaki Y."/>
            <person name="Koyanagi R."/>
            <person name="Satoh N."/>
            <person name="Maruyama T."/>
            <person name="Hatada Y."/>
        </authorList>
    </citation>
    <scope>NUCLEOTIDE SEQUENCE [LARGE SCALE GENOMIC DNA]</scope>
    <source>
        <strain evidence="2">LL-001</strain>
    </source>
</reference>
<comment type="caution">
    <text evidence="2">The sequence shown here is derived from an EMBL/GenBank/DDBJ whole genome shotgun (WGS) entry which is preliminary data.</text>
</comment>
<accession>U3AQ58</accession>
<proteinExistence type="predicted"/>